<proteinExistence type="predicted"/>
<keyword evidence="2" id="KW-0812">Transmembrane</keyword>
<name>A0A1I8F8T3_9PLAT</name>
<feature type="region of interest" description="Disordered" evidence="1">
    <location>
        <begin position="239"/>
        <end position="314"/>
    </location>
</feature>
<keyword evidence="2" id="KW-1133">Transmembrane helix</keyword>
<protein>
    <submittedName>
        <fullName evidence="4">G_PROTEIN_RECEP_F1_2 domain-containing protein</fullName>
    </submittedName>
</protein>
<dbReference type="AlphaFoldDB" id="A0A1I8F8T3"/>
<dbReference type="WBParaSite" id="maker-unitig_23542-snap-gene-0.2-mRNA-1">
    <property type="protein sequence ID" value="maker-unitig_23542-snap-gene-0.2-mRNA-1"/>
    <property type="gene ID" value="maker-unitig_23542-snap-gene-0.2"/>
</dbReference>
<reference evidence="4" key="1">
    <citation type="submission" date="2016-11" db="UniProtKB">
        <authorList>
            <consortium name="WormBaseParasite"/>
        </authorList>
    </citation>
    <scope>IDENTIFICATION</scope>
</reference>
<evidence type="ECO:0000313" key="4">
    <source>
        <dbReference type="WBParaSite" id="maker-unitig_23542-snap-gene-0.2-mRNA-1"/>
    </source>
</evidence>
<accession>A0A1I8F8T3</accession>
<organism evidence="3 4">
    <name type="scientific">Macrostomum lignano</name>
    <dbReference type="NCBI Taxonomy" id="282301"/>
    <lineage>
        <taxon>Eukaryota</taxon>
        <taxon>Metazoa</taxon>
        <taxon>Spiralia</taxon>
        <taxon>Lophotrochozoa</taxon>
        <taxon>Platyhelminthes</taxon>
        <taxon>Rhabditophora</taxon>
        <taxon>Macrostomorpha</taxon>
        <taxon>Macrostomida</taxon>
        <taxon>Macrostomidae</taxon>
        <taxon>Macrostomum</taxon>
    </lineage>
</organism>
<evidence type="ECO:0000256" key="1">
    <source>
        <dbReference type="SAM" id="MobiDB-lite"/>
    </source>
</evidence>
<sequence>RCFTLHAIVNRRCPMTDSDRETLLRALDTGAQAGGDVAHPNASSGNQIGLNASLFNANRSSGLGSTAAGASATSLVYNATSSFNGAVWANASTSPPPALEEEYHFWVLVMLLVPALTIFGNILVVLASLFTGNRFIVGGASLAWRQHQAGASTRGASTRGASTRAPARGARSGGASTRGASTRGAITRTLAAASNQCANAAGDCAAWSVVDVNLHRPRRLPRHTPAGCRAIDSRRSCSRRARPWAGRSVNSDNSGPQSGLTAAAEGGTSNNKEQQPESSEAARRSSRCFSSSSCGLRNDRQQQGGEVGRQKREKKATKDFGDCAVWEFFYYAGFHSSSQTDVGRPCLKNFDHQRVAGHHLPNTTGAFQRN</sequence>
<feature type="compositionally biased region" description="Low complexity" evidence="1">
    <location>
        <begin position="156"/>
        <end position="181"/>
    </location>
</feature>
<evidence type="ECO:0000256" key="2">
    <source>
        <dbReference type="SAM" id="Phobius"/>
    </source>
</evidence>
<feature type="compositionally biased region" description="Polar residues" evidence="1">
    <location>
        <begin position="248"/>
        <end position="260"/>
    </location>
</feature>
<feature type="transmembrane region" description="Helical" evidence="2">
    <location>
        <begin position="103"/>
        <end position="126"/>
    </location>
</feature>
<feature type="region of interest" description="Disordered" evidence="1">
    <location>
        <begin position="150"/>
        <end position="181"/>
    </location>
</feature>
<keyword evidence="2" id="KW-0472">Membrane</keyword>
<dbReference type="Proteomes" id="UP000095280">
    <property type="component" value="Unplaced"/>
</dbReference>
<keyword evidence="3" id="KW-1185">Reference proteome</keyword>
<evidence type="ECO:0000313" key="3">
    <source>
        <dbReference type="Proteomes" id="UP000095280"/>
    </source>
</evidence>